<accession>A0AA41YUB0</accession>
<comment type="similarity">
    <text evidence="1">Belongs to the ROK (NagC/XylR) family.</text>
</comment>
<dbReference type="Gene3D" id="3.30.420.40">
    <property type="match status" value="2"/>
</dbReference>
<dbReference type="InterPro" id="IPR000600">
    <property type="entry name" value="ROK"/>
</dbReference>
<dbReference type="InterPro" id="IPR043129">
    <property type="entry name" value="ATPase_NBD"/>
</dbReference>
<keyword evidence="4" id="KW-1185">Reference proteome</keyword>
<evidence type="ECO:0000256" key="2">
    <source>
        <dbReference type="SAM" id="MobiDB-lite"/>
    </source>
</evidence>
<dbReference type="EMBL" id="JAMOIM010000006">
    <property type="protein sequence ID" value="MCW6508699.1"/>
    <property type="molecule type" value="Genomic_DNA"/>
</dbReference>
<comment type="caution">
    <text evidence="3">The sequence shown here is derived from an EMBL/GenBank/DDBJ whole genome shotgun (WGS) entry which is preliminary data.</text>
</comment>
<evidence type="ECO:0000256" key="1">
    <source>
        <dbReference type="ARBA" id="ARBA00006479"/>
    </source>
</evidence>
<dbReference type="PANTHER" id="PTHR18964">
    <property type="entry name" value="ROK (REPRESSOR, ORF, KINASE) FAMILY"/>
    <property type="match status" value="1"/>
</dbReference>
<reference evidence="3" key="1">
    <citation type="submission" date="2022-05" db="EMBL/GenBank/DDBJ databases">
        <authorList>
            <person name="Pankratov T."/>
        </authorList>
    </citation>
    <scope>NUCLEOTIDE SEQUENCE</scope>
    <source>
        <strain evidence="3">BP6-180914</strain>
    </source>
</reference>
<feature type="region of interest" description="Disordered" evidence="2">
    <location>
        <begin position="1"/>
        <end position="24"/>
    </location>
</feature>
<organism evidence="3 4">
    <name type="scientific">Lichenifustis flavocetrariae</name>
    <dbReference type="NCBI Taxonomy" id="2949735"/>
    <lineage>
        <taxon>Bacteria</taxon>
        <taxon>Pseudomonadati</taxon>
        <taxon>Pseudomonadota</taxon>
        <taxon>Alphaproteobacteria</taxon>
        <taxon>Hyphomicrobiales</taxon>
        <taxon>Lichenihabitantaceae</taxon>
        <taxon>Lichenifustis</taxon>
    </lineage>
</organism>
<name>A0AA41YUB0_9HYPH</name>
<dbReference type="AlphaFoldDB" id="A0AA41YUB0"/>
<evidence type="ECO:0000313" key="4">
    <source>
        <dbReference type="Proteomes" id="UP001165667"/>
    </source>
</evidence>
<dbReference type="Proteomes" id="UP001165667">
    <property type="component" value="Unassembled WGS sequence"/>
</dbReference>
<dbReference type="Pfam" id="PF00480">
    <property type="entry name" value="ROK"/>
    <property type="match status" value="1"/>
</dbReference>
<sequence>MSKKPSARAKQDPKPADPTPPHPMTLAIDIGGTGLKCTVLDPSGRMVHERNRVATPTDAPPSALIEAVVEMAKSLPPFDRISAGYPGAVRQGRVVTAPHFSDESWVGFDLVGALGQAFGKPVRVSNDADIQGLGAISGHGIEFMLTLGTGAGTAAFRDGIIGPHLEFAHHPVHAKKTYNDYVGDRALKKIGKKRWNKRVHKVIGILESLIHYDRLYIGGGNASHIEGPLPEHITIVSNDAGMTGGIALWKEGAVPQ</sequence>
<dbReference type="SUPFAM" id="SSF53067">
    <property type="entry name" value="Actin-like ATPase domain"/>
    <property type="match status" value="1"/>
</dbReference>
<protein>
    <submittedName>
        <fullName evidence="3">ROK family protein</fullName>
    </submittedName>
</protein>
<dbReference type="PANTHER" id="PTHR18964:SF149">
    <property type="entry name" value="BIFUNCTIONAL UDP-N-ACETYLGLUCOSAMINE 2-EPIMERASE_N-ACETYLMANNOSAMINE KINASE"/>
    <property type="match status" value="1"/>
</dbReference>
<evidence type="ECO:0000313" key="3">
    <source>
        <dbReference type="EMBL" id="MCW6508699.1"/>
    </source>
</evidence>
<gene>
    <name evidence="3" type="ORF">M8523_11790</name>
</gene>
<dbReference type="RefSeq" id="WP_282585065.1">
    <property type="nucleotide sequence ID" value="NZ_JAMOIM010000006.1"/>
</dbReference>
<proteinExistence type="inferred from homology"/>